<dbReference type="Proteomes" id="UP001606099">
    <property type="component" value="Unassembled WGS sequence"/>
</dbReference>
<dbReference type="InterPro" id="IPR023346">
    <property type="entry name" value="Lysozyme-like_dom_sf"/>
</dbReference>
<dbReference type="PANTHER" id="PTHR37423">
    <property type="entry name" value="SOLUBLE LYTIC MUREIN TRANSGLYCOSYLASE-RELATED"/>
    <property type="match status" value="1"/>
</dbReference>
<proteinExistence type="inferred from homology"/>
<protein>
    <submittedName>
        <fullName evidence="7">Transglycosylase SLT domain-containing protein</fullName>
    </submittedName>
</protein>
<feature type="signal peptide" evidence="4">
    <location>
        <begin position="1"/>
        <end position="30"/>
    </location>
</feature>
<dbReference type="SUPFAM" id="SSF53955">
    <property type="entry name" value="Lysozyme-like"/>
    <property type="match status" value="1"/>
</dbReference>
<gene>
    <name evidence="7" type="ORF">ACG0Z6_10815</name>
</gene>
<dbReference type="Gene3D" id="1.10.530.10">
    <property type="match status" value="1"/>
</dbReference>
<dbReference type="EMBL" id="JBIGHZ010000004">
    <property type="protein sequence ID" value="MFG6448725.1"/>
    <property type="molecule type" value="Genomic_DNA"/>
</dbReference>
<dbReference type="InterPro" id="IPR037061">
    <property type="entry name" value="Lytic_TGlycoase_superhlx_L_sf"/>
</dbReference>
<dbReference type="InterPro" id="IPR008939">
    <property type="entry name" value="Lytic_TGlycosylase_superhlx_U"/>
</dbReference>
<dbReference type="Pfam" id="PF01464">
    <property type="entry name" value="SLT"/>
    <property type="match status" value="1"/>
</dbReference>
<evidence type="ECO:0000313" key="7">
    <source>
        <dbReference type="EMBL" id="MFG6448725.1"/>
    </source>
</evidence>
<dbReference type="Gene3D" id="1.25.20.10">
    <property type="entry name" value="Bacterial muramidases"/>
    <property type="match status" value="1"/>
</dbReference>
<dbReference type="CDD" id="cd13401">
    <property type="entry name" value="Slt70-like"/>
    <property type="match status" value="1"/>
</dbReference>
<dbReference type="PANTHER" id="PTHR37423:SF5">
    <property type="entry name" value="SOLUBLE LYTIC MUREIN TRANSGLYCOSYLASE"/>
    <property type="match status" value="1"/>
</dbReference>
<evidence type="ECO:0000313" key="8">
    <source>
        <dbReference type="Proteomes" id="UP001606099"/>
    </source>
</evidence>
<dbReference type="Pfam" id="PF14718">
    <property type="entry name" value="SLT_L"/>
    <property type="match status" value="1"/>
</dbReference>
<evidence type="ECO:0000256" key="1">
    <source>
        <dbReference type="ARBA" id="ARBA00007734"/>
    </source>
</evidence>
<reference evidence="7 8" key="1">
    <citation type="submission" date="2024-08" db="EMBL/GenBank/DDBJ databases">
        <authorList>
            <person name="Lu H."/>
        </authorList>
    </citation>
    <scope>NUCLEOTIDE SEQUENCE [LARGE SCALE GENOMIC DNA]</scope>
    <source>
        <strain evidence="7 8">BYS180W</strain>
    </source>
</reference>
<evidence type="ECO:0000256" key="3">
    <source>
        <dbReference type="SAM" id="MobiDB-lite"/>
    </source>
</evidence>
<feature type="region of interest" description="Disordered" evidence="3">
    <location>
        <begin position="653"/>
        <end position="672"/>
    </location>
</feature>
<dbReference type="Gene3D" id="1.10.1240.20">
    <property type="entry name" value="Lytic transglycosylase, superhelical linker domain"/>
    <property type="match status" value="1"/>
</dbReference>
<evidence type="ECO:0000259" key="5">
    <source>
        <dbReference type="Pfam" id="PF01464"/>
    </source>
</evidence>
<organism evidence="7 8">
    <name type="scientific">Roseateles rivi</name>
    <dbReference type="NCBI Taxonomy" id="3299028"/>
    <lineage>
        <taxon>Bacteria</taxon>
        <taxon>Pseudomonadati</taxon>
        <taxon>Pseudomonadota</taxon>
        <taxon>Betaproteobacteria</taxon>
        <taxon>Burkholderiales</taxon>
        <taxon>Sphaerotilaceae</taxon>
        <taxon>Roseateles</taxon>
    </lineage>
</organism>
<dbReference type="SUPFAM" id="SSF48435">
    <property type="entry name" value="Bacterial muramidases"/>
    <property type="match status" value="1"/>
</dbReference>
<dbReference type="InterPro" id="IPR008258">
    <property type="entry name" value="Transglycosylase_SLT_dom_1"/>
</dbReference>
<accession>A0ABW7FWN1</accession>
<sequence length="672" mass="75099">MTFFAPNRRWIGRGAALALALTVAWSGAVAAEPAPGDTVVAARAAWAARDGARLNTLRQSFDAQHPLASWVDYWALNLRLAEATQSELNAFYERWSGSYVEDRLRNDWLLELGRRRDWGNFRRDVAGFKMQDDREVVCYSLLAEHSAGGDVQQAARSAWLAQRDGDEGCNALATTLYQARVLRDEDLWLKLRLSFEGNRARAIRQTAALLPPATARAIAELQDQPERYLKRHGGSLGRTQTELSALALLRLVAQNPDEALPDVKRWAPRLTPELRAWVWAQMGRSSAQRLQDEAADHFERALQLHPQEQPLNWSADTLGWAARAALRAEQGRGHPELLLKAIERMRPEEQREPHWQYWRARALLQRAPAGEAGAAQRQQAQAVLRELASPLTFYGQLALDDLKLPPTLPAAPAALRPAELRQAAAQPGLQRALALIQLGLRNEGVREWNFSLRGMDDRALRAAAQLACDRAVWDRCINTSERTRQEVDLAQRFPLPLRQEVVAAADRAGVDPAFVYGLIRQESRFILDARSHVGASGLMQVMPETARWTARKLGLDYAPELLNQRDFNLRVGTGYLSLVLADFGGAQALAAAAYNAGPNRPRRWRDGPVLDAAVWTENIPFSETRDYVKKVLVNASIYAHILGRDGTRLRERLGQSVGPRQNAAPQPDRDLP</sequence>
<dbReference type="RefSeq" id="WP_394461232.1">
    <property type="nucleotide sequence ID" value="NZ_JBIGHZ010000004.1"/>
</dbReference>
<dbReference type="InterPro" id="IPR012289">
    <property type="entry name" value="Lytic_TGlycosylase_superhlx_L"/>
</dbReference>
<keyword evidence="2 4" id="KW-0732">Signal</keyword>
<evidence type="ECO:0000259" key="6">
    <source>
        <dbReference type="Pfam" id="PF14718"/>
    </source>
</evidence>
<name>A0ABW7FWN1_9BURK</name>
<feature type="domain" description="Lytic transglycosylase superhelical linker" evidence="6">
    <location>
        <begin position="424"/>
        <end position="483"/>
    </location>
</feature>
<feature type="domain" description="Transglycosylase SLT" evidence="5">
    <location>
        <begin position="503"/>
        <end position="605"/>
    </location>
</feature>
<comment type="similarity">
    <text evidence="1">Belongs to the transglycosylase Slt family.</text>
</comment>
<feature type="chain" id="PRO_5046244943" evidence="4">
    <location>
        <begin position="31"/>
        <end position="672"/>
    </location>
</feature>
<evidence type="ECO:0000256" key="2">
    <source>
        <dbReference type="ARBA" id="ARBA00022729"/>
    </source>
</evidence>
<evidence type="ECO:0000256" key="4">
    <source>
        <dbReference type="SAM" id="SignalP"/>
    </source>
</evidence>
<comment type="caution">
    <text evidence="7">The sequence shown here is derived from an EMBL/GenBank/DDBJ whole genome shotgun (WGS) entry which is preliminary data.</text>
</comment>
<keyword evidence="8" id="KW-1185">Reference proteome</keyword>